<protein>
    <recommendedName>
        <fullName evidence="5">acylaminoacyl-peptidase</fullName>
        <ecNumber evidence="5">3.4.19.1</ecNumber>
    </recommendedName>
</protein>
<dbReference type="GO" id="GO:0004252">
    <property type="term" value="F:serine-type endopeptidase activity"/>
    <property type="evidence" value="ECO:0007669"/>
    <property type="project" value="InterPro"/>
</dbReference>
<dbReference type="Gene3D" id="3.40.50.1820">
    <property type="entry name" value="alpha/beta hydrolase"/>
    <property type="match status" value="1"/>
</dbReference>
<evidence type="ECO:0000256" key="2">
    <source>
        <dbReference type="ARBA" id="ARBA00004496"/>
    </source>
</evidence>
<reference evidence="10" key="2">
    <citation type="journal article" date="2024" name="Plant">
        <title>Genomic evolution and insights into agronomic trait innovations of Sesamum species.</title>
        <authorList>
            <person name="Miao H."/>
            <person name="Wang L."/>
            <person name="Qu L."/>
            <person name="Liu H."/>
            <person name="Sun Y."/>
            <person name="Le M."/>
            <person name="Wang Q."/>
            <person name="Wei S."/>
            <person name="Zheng Y."/>
            <person name="Lin W."/>
            <person name="Duan Y."/>
            <person name="Cao H."/>
            <person name="Xiong S."/>
            <person name="Wang X."/>
            <person name="Wei L."/>
            <person name="Li C."/>
            <person name="Ma Q."/>
            <person name="Ju M."/>
            <person name="Zhao R."/>
            <person name="Li G."/>
            <person name="Mu C."/>
            <person name="Tian Q."/>
            <person name="Mei H."/>
            <person name="Zhang T."/>
            <person name="Gao T."/>
            <person name="Zhang H."/>
        </authorList>
    </citation>
    <scope>NUCLEOTIDE SEQUENCE</scope>
    <source>
        <strain evidence="10">G01</strain>
    </source>
</reference>
<dbReference type="GO" id="GO:0006508">
    <property type="term" value="P:proteolysis"/>
    <property type="evidence" value="ECO:0007669"/>
    <property type="project" value="InterPro"/>
</dbReference>
<dbReference type="InterPro" id="IPR045550">
    <property type="entry name" value="AARE_N"/>
</dbReference>
<dbReference type="GO" id="GO:0008242">
    <property type="term" value="F:omega peptidase activity"/>
    <property type="evidence" value="ECO:0007669"/>
    <property type="project" value="UniProtKB-EC"/>
</dbReference>
<dbReference type="EMBL" id="JACGWK010000006">
    <property type="protein sequence ID" value="KAL0348932.1"/>
    <property type="molecule type" value="Genomic_DNA"/>
</dbReference>
<dbReference type="Pfam" id="PF00326">
    <property type="entry name" value="Peptidase_S9"/>
    <property type="match status" value="1"/>
</dbReference>
<dbReference type="EC" id="3.4.19.1" evidence="5"/>
<evidence type="ECO:0000256" key="6">
    <source>
        <dbReference type="ARBA" id="ARBA00022490"/>
    </source>
</evidence>
<keyword evidence="7" id="KW-0378">Hydrolase</keyword>
<feature type="domain" description="Acylamino-acid-releasing enzyme N-terminal" evidence="9">
    <location>
        <begin position="10"/>
        <end position="179"/>
    </location>
</feature>
<dbReference type="AlphaFoldDB" id="A0AAW2NYG7"/>
<feature type="domain" description="Peptidase S9 prolyl oligopeptidase catalytic" evidence="8">
    <location>
        <begin position="434"/>
        <end position="586"/>
    </location>
</feature>
<dbReference type="GO" id="GO:0005737">
    <property type="term" value="C:cytoplasm"/>
    <property type="evidence" value="ECO:0007669"/>
    <property type="project" value="UniProtKB-SubCell"/>
</dbReference>
<dbReference type="Pfam" id="PF19283">
    <property type="entry name" value="APEH_N"/>
    <property type="match status" value="2"/>
</dbReference>
<dbReference type="PROSITE" id="PS00708">
    <property type="entry name" value="PRO_ENDOPEP_SER"/>
    <property type="match status" value="1"/>
</dbReference>
<reference evidence="10" key="1">
    <citation type="submission" date="2020-06" db="EMBL/GenBank/DDBJ databases">
        <authorList>
            <person name="Li T."/>
            <person name="Hu X."/>
            <person name="Zhang T."/>
            <person name="Song X."/>
            <person name="Zhang H."/>
            <person name="Dai N."/>
            <person name="Sheng W."/>
            <person name="Hou X."/>
            <person name="Wei L."/>
        </authorList>
    </citation>
    <scope>NUCLEOTIDE SEQUENCE</scope>
    <source>
        <strain evidence="10">G01</strain>
        <tissue evidence="10">Leaf</tissue>
    </source>
</reference>
<dbReference type="PANTHER" id="PTHR42776:SF4">
    <property type="entry name" value="ACYLAMINO-ACID-RELEASING ENZYME"/>
    <property type="match status" value="1"/>
</dbReference>
<sequence>MDDAGGSPQKQIPVGLDAATQEEYASVSKLLQEFMDISTIDKAWTFKSVTDNVSRAMFVTSQPNLLSNKRRKSILSSHILQKSNNSVSFHWAPFPIEMTGVSTMVPSPSGSKLLVIRNSEGDSPTHFEVWDPSQVKKEFAIPRSTMDLCIRMDDETVIAYVAEEPDAPKPTFTGLVIKRRAIQIRIVVAGRVKVIGKKTGEKLMLGKGSRLSLLLTLAGVGRKLSVGQVVWAPSIEGQQYLVFVGWPSDTRKLGIKYCYNRPCALYAVKAPLFKSEASLTKSNEAEDSLIIKLTQSISSAFFPCFSPDGKFLVFLSAKSSVDSGAHSATESLHKVEWPSDGKLAASLKIIDVVLSLLASLQFDIMKIPVRNVSENLTKEVLWDLVRKRCSLFQEKLGLRYLFCSSHGIHIYEQNSLFGNLVRYLKGYYVLLLLTQDVSDVLTAIDHVIDQGLADPSKIAVLGGSHGGFLTTHLIGQAPEKVAVAATRNPVCNLSLMVGTTDIPDWCYFEVYGSEGKSIFTETPSAEHLALFYSKSPISHISKYARALKEKGVETKVIVFPHDVHGIDRPQSDFESFLNVAVWFKKYCR</sequence>
<evidence type="ECO:0000259" key="9">
    <source>
        <dbReference type="Pfam" id="PF19283"/>
    </source>
</evidence>
<evidence type="ECO:0000256" key="3">
    <source>
        <dbReference type="ARBA" id="ARBA00010040"/>
    </source>
</evidence>
<dbReference type="InterPro" id="IPR029058">
    <property type="entry name" value="AB_hydrolase_fold"/>
</dbReference>
<comment type="catalytic activity">
    <reaction evidence="1">
        <text>Cleavage of an N-acetyl or N-formyl amino acid from the N-terminus of a polypeptide.</text>
        <dbReference type="EC" id="3.4.19.1"/>
    </reaction>
</comment>
<proteinExistence type="inferred from homology"/>
<dbReference type="PANTHER" id="PTHR42776">
    <property type="entry name" value="SERINE PEPTIDASE S9 FAMILY MEMBER"/>
    <property type="match status" value="1"/>
</dbReference>
<evidence type="ECO:0000256" key="5">
    <source>
        <dbReference type="ARBA" id="ARBA00012917"/>
    </source>
</evidence>
<accession>A0AAW2NYG7</accession>
<evidence type="ECO:0000256" key="4">
    <source>
        <dbReference type="ARBA" id="ARBA00011881"/>
    </source>
</evidence>
<dbReference type="InterPro" id="IPR001375">
    <property type="entry name" value="Peptidase_S9_cat"/>
</dbReference>
<keyword evidence="6" id="KW-0963">Cytoplasm</keyword>
<comment type="subunit">
    <text evidence="4">Homotetramer.</text>
</comment>
<evidence type="ECO:0000313" key="10">
    <source>
        <dbReference type="EMBL" id="KAL0348932.1"/>
    </source>
</evidence>
<feature type="domain" description="Acylamino-acid-releasing enzyme N-terminal" evidence="9">
    <location>
        <begin position="217"/>
        <end position="353"/>
    </location>
</feature>
<dbReference type="InterPro" id="IPR002471">
    <property type="entry name" value="Pept_S9_AS"/>
</dbReference>
<comment type="caution">
    <text evidence="10">The sequence shown here is derived from an EMBL/GenBank/DDBJ whole genome shotgun (WGS) entry which is preliminary data.</text>
</comment>
<organism evidence="10">
    <name type="scientific">Sesamum angustifolium</name>
    <dbReference type="NCBI Taxonomy" id="2727405"/>
    <lineage>
        <taxon>Eukaryota</taxon>
        <taxon>Viridiplantae</taxon>
        <taxon>Streptophyta</taxon>
        <taxon>Embryophyta</taxon>
        <taxon>Tracheophyta</taxon>
        <taxon>Spermatophyta</taxon>
        <taxon>Magnoliopsida</taxon>
        <taxon>eudicotyledons</taxon>
        <taxon>Gunneridae</taxon>
        <taxon>Pentapetalae</taxon>
        <taxon>asterids</taxon>
        <taxon>lamiids</taxon>
        <taxon>Lamiales</taxon>
        <taxon>Pedaliaceae</taxon>
        <taxon>Sesamum</taxon>
    </lineage>
</organism>
<comment type="similarity">
    <text evidence="3">Belongs to the peptidase S9C family.</text>
</comment>
<gene>
    <name evidence="10" type="ORF">Sangu_1121000</name>
</gene>
<dbReference type="SUPFAM" id="SSF50993">
    <property type="entry name" value="Peptidase/esterase 'gauge' domain"/>
    <property type="match status" value="1"/>
</dbReference>
<evidence type="ECO:0000256" key="1">
    <source>
        <dbReference type="ARBA" id="ARBA00000721"/>
    </source>
</evidence>
<evidence type="ECO:0000256" key="7">
    <source>
        <dbReference type="ARBA" id="ARBA00022801"/>
    </source>
</evidence>
<evidence type="ECO:0000259" key="8">
    <source>
        <dbReference type="Pfam" id="PF00326"/>
    </source>
</evidence>
<comment type="subcellular location">
    <subcellularLocation>
        <location evidence="2">Cytoplasm</location>
    </subcellularLocation>
</comment>
<name>A0AAW2NYG7_9LAMI</name>
<dbReference type="SUPFAM" id="SSF53474">
    <property type="entry name" value="alpha/beta-Hydrolases"/>
    <property type="match status" value="1"/>
</dbReference>